<evidence type="ECO:0000256" key="2">
    <source>
        <dbReference type="SAM" id="Phobius"/>
    </source>
</evidence>
<dbReference type="GO" id="GO:0043277">
    <property type="term" value="P:apoptotic cell clearance"/>
    <property type="evidence" value="ECO:0007669"/>
    <property type="project" value="TreeGrafter"/>
</dbReference>
<evidence type="ECO:0000313" key="4">
    <source>
        <dbReference type="Proteomes" id="UP001046870"/>
    </source>
</evidence>
<accession>A0A9D3T7B6</accession>
<evidence type="ECO:0000256" key="1">
    <source>
        <dbReference type="SAM" id="MobiDB-lite"/>
    </source>
</evidence>
<gene>
    <name evidence="3" type="ORF">MATL_G00173070</name>
</gene>
<reference evidence="3" key="1">
    <citation type="submission" date="2021-01" db="EMBL/GenBank/DDBJ databases">
        <authorList>
            <person name="Zahm M."/>
            <person name="Roques C."/>
            <person name="Cabau C."/>
            <person name="Klopp C."/>
            <person name="Donnadieu C."/>
            <person name="Jouanno E."/>
            <person name="Lampietro C."/>
            <person name="Louis A."/>
            <person name="Herpin A."/>
            <person name="Echchiki A."/>
            <person name="Berthelot C."/>
            <person name="Parey E."/>
            <person name="Roest-Crollius H."/>
            <person name="Braasch I."/>
            <person name="Postlethwait J."/>
            <person name="Bobe J."/>
            <person name="Montfort J."/>
            <person name="Bouchez O."/>
            <person name="Begum T."/>
            <person name="Mejri S."/>
            <person name="Adams A."/>
            <person name="Chen W.-J."/>
            <person name="Guiguen Y."/>
        </authorList>
    </citation>
    <scope>NUCLEOTIDE SEQUENCE</scope>
    <source>
        <strain evidence="3">YG-15Mar2019-1</strain>
        <tissue evidence="3">Brain</tissue>
    </source>
</reference>
<proteinExistence type="predicted"/>
<dbReference type="PANTHER" id="PTHR46608:SF3">
    <property type="entry name" value="T-CELL IMMUNOGLOBULIN AND MUCIN DOMAIN-CONTAINING PROTEIN 4"/>
    <property type="match status" value="1"/>
</dbReference>
<dbReference type="InterPro" id="IPR013783">
    <property type="entry name" value="Ig-like_fold"/>
</dbReference>
<protein>
    <submittedName>
        <fullName evidence="3">Uncharacterized protein</fullName>
    </submittedName>
</protein>
<keyword evidence="4" id="KW-1185">Reference proteome</keyword>
<evidence type="ECO:0000313" key="3">
    <source>
        <dbReference type="EMBL" id="KAG7465137.1"/>
    </source>
</evidence>
<keyword evidence="2" id="KW-1133">Transmembrane helix</keyword>
<keyword evidence="2" id="KW-0472">Membrane</keyword>
<sequence length="204" mass="22580">MDTLYRYITLYWILCYLLPASEGSFSTVHESDSGIYGCRVEIRGPFNDKKQNFHLKISKTSKANRRLNQSAITLTTTKSPTPGKSSTLSAWSVESSPQTGQTESVVSSTGHPRQLMTENGTGDQSSSPDPVVILTSLLLVVIVVTVFLVMMRKNQQNNLMKEKAQRGGVSSVFSPNSNPQPLPRETAVDNIYQLEENNTYETCP</sequence>
<dbReference type="EMBL" id="JAFDVH010000014">
    <property type="protein sequence ID" value="KAG7465137.1"/>
    <property type="molecule type" value="Genomic_DNA"/>
</dbReference>
<dbReference type="GO" id="GO:0001786">
    <property type="term" value="F:phosphatidylserine binding"/>
    <property type="evidence" value="ECO:0007669"/>
    <property type="project" value="TreeGrafter"/>
</dbReference>
<dbReference type="PANTHER" id="PTHR46608">
    <property type="entry name" value="T-CELL IMMUNOGLOBULIN AND MUCIN DOMAIN-CONTAINING PROTEIN 4"/>
    <property type="match status" value="1"/>
</dbReference>
<feature type="transmembrane region" description="Helical" evidence="2">
    <location>
        <begin position="131"/>
        <end position="151"/>
    </location>
</feature>
<organism evidence="3 4">
    <name type="scientific">Megalops atlanticus</name>
    <name type="common">Tarpon</name>
    <name type="synonym">Clupea gigantea</name>
    <dbReference type="NCBI Taxonomy" id="7932"/>
    <lineage>
        <taxon>Eukaryota</taxon>
        <taxon>Metazoa</taxon>
        <taxon>Chordata</taxon>
        <taxon>Craniata</taxon>
        <taxon>Vertebrata</taxon>
        <taxon>Euteleostomi</taxon>
        <taxon>Actinopterygii</taxon>
        <taxon>Neopterygii</taxon>
        <taxon>Teleostei</taxon>
        <taxon>Elopiformes</taxon>
        <taxon>Megalopidae</taxon>
        <taxon>Megalops</taxon>
    </lineage>
</organism>
<feature type="compositionally biased region" description="Low complexity" evidence="1">
    <location>
        <begin position="73"/>
        <end position="89"/>
    </location>
</feature>
<feature type="region of interest" description="Disordered" evidence="1">
    <location>
        <begin position="166"/>
        <end position="185"/>
    </location>
</feature>
<comment type="caution">
    <text evidence="3">The sequence shown here is derived from an EMBL/GenBank/DDBJ whole genome shotgun (WGS) entry which is preliminary data.</text>
</comment>
<dbReference type="AlphaFoldDB" id="A0A9D3T7B6"/>
<feature type="region of interest" description="Disordered" evidence="1">
    <location>
        <begin position="73"/>
        <end position="128"/>
    </location>
</feature>
<name>A0A9D3T7B6_MEGAT</name>
<dbReference type="Gene3D" id="2.60.40.10">
    <property type="entry name" value="Immunoglobulins"/>
    <property type="match status" value="1"/>
</dbReference>
<feature type="compositionally biased region" description="Polar residues" evidence="1">
    <location>
        <begin position="90"/>
        <end position="128"/>
    </location>
</feature>
<dbReference type="Proteomes" id="UP001046870">
    <property type="component" value="Chromosome 14"/>
</dbReference>
<keyword evidence="2" id="KW-0812">Transmembrane</keyword>
<dbReference type="GO" id="GO:0060097">
    <property type="term" value="P:cytoskeletal rearrangement involved in phagocytosis, engulfment"/>
    <property type="evidence" value="ECO:0007669"/>
    <property type="project" value="TreeGrafter"/>
</dbReference>